<reference evidence="6" key="2">
    <citation type="submission" date="2025-08" db="UniProtKB">
        <authorList>
            <consortium name="Ensembl"/>
        </authorList>
    </citation>
    <scope>IDENTIFICATION</scope>
</reference>
<dbReference type="SUPFAM" id="SSF52540">
    <property type="entry name" value="P-loop containing nucleoside triphosphate hydrolases"/>
    <property type="match status" value="1"/>
</dbReference>
<dbReference type="InterPro" id="IPR027417">
    <property type="entry name" value="P-loop_NTPase"/>
</dbReference>
<name>A0A8C2XYG1_CAPHI</name>
<dbReference type="EC" id="2.8.2.-" evidence="4"/>
<proteinExistence type="inferred from homology"/>
<dbReference type="Gene3D" id="3.40.50.300">
    <property type="entry name" value="P-loop containing nucleotide triphosphate hydrolases"/>
    <property type="match status" value="1"/>
</dbReference>
<evidence type="ECO:0000256" key="1">
    <source>
        <dbReference type="ARBA" id="ARBA00005771"/>
    </source>
</evidence>
<comment type="similarity">
    <text evidence="1 4">Belongs to the sulfotransferase 1 family.</text>
</comment>
<sequence length="261" mass="30428">MTGKFVWFEGIPFPSVDYSPELLREVQESFLVKDEDVLLLTFPKSGTNWLIETVCLIYSKGDPKWVQSEPIWDRSPWVETKVGYELLKEKEGPRLISSHLPIQLFPKSFFKSKAKMIYLVRNPRDVFVSVPAFIPCVSLFLPPLYAVPFGSWFDHTRGWMSMRDKENFLVLSYEEMKWDTRSTVEKICQFLEPEELNSVLKNSSFQAMKENNMSNFSLLKGQYLEENGLLLRKGCKNYIIADKLYTGREENKGNCFRQADV</sequence>
<dbReference type="InterPro" id="IPR000863">
    <property type="entry name" value="Sulfotransferase_dom"/>
</dbReference>
<comment type="catalytic activity">
    <reaction evidence="3">
        <text>4-ethylphenol + 3'-phosphoadenylyl sulfate = 4-ethylphenyl sulfate + adenosine 3',5'-bisphosphate + H(+)</text>
        <dbReference type="Rhea" id="RHEA:70607"/>
        <dbReference type="ChEBI" id="CHEBI:15378"/>
        <dbReference type="ChEBI" id="CHEBI:49584"/>
        <dbReference type="ChEBI" id="CHEBI:58339"/>
        <dbReference type="ChEBI" id="CHEBI:58343"/>
        <dbReference type="ChEBI" id="CHEBI:133681"/>
    </reaction>
    <physiologicalReaction direction="left-to-right" evidence="3">
        <dbReference type="Rhea" id="RHEA:70608"/>
    </physiologicalReaction>
</comment>
<evidence type="ECO:0000259" key="5">
    <source>
        <dbReference type="Pfam" id="PF00685"/>
    </source>
</evidence>
<evidence type="ECO:0000256" key="4">
    <source>
        <dbReference type="RuleBase" id="RU361155"/>
    </source>
</evidence>
<evidence type="ECO:0000313" key="6">
    <source>
        <dbReference type="Ensembl" id="ENSCHIP00010031921.1"/>
    </source>
</evidence>
<dbReference type="AlphaFoldDB" id="A0A8C2XYG1"/>
<protein>
    <recommendedName>
        <fullName evidence="4">Sulfotransferase</fullName>
        <ecNumber evidence="4">2.8.2.-</ecNumber>
    </recommendedName>
</protein>
<dbReference type="Ensembl" id="ENSCHIT00010044901.1">
    <property type="protein sequence ID" value="ENSCHIP00010031921.1"/>
    <property type="gene ID" value="ENSCHIG00010023587.1"/>
</dbReference>
<organism evidence="6">
    <name type="scientific">Capra hircus</name>
    <name type="common">Goat</name>
    <dbReference type="NCBI Taxonomy" id="9925"/>
    <lineage>
        <taxon>Eukaryota</taxon>
        <taxon>Metazoa</taxon>
        <taxon>Chordata</taxon>
        <taxon>Craniata</taxon>
        <taxon>Vertebrata</taxon>
        <taxon>Euteleostomi</taxon>
        <taxon>Mammalia</taxon>
        <taxon>Eutheria</taxon>
        <taxon>Laurasiatheria</taxon>
        <taxon>Artiodactyla</taxon>
        <taxon>Ruminantia</taxon>
        <taxon>Pecora</taxon>
        <taxon>Bovidae</taxon>
        <taxon>Caprinae</taxon>
        <taxon>Capra</taxon>
    </lineage>
</organism>
<dbReference type="Pfam" id="PF00685">
    <property type="entry name" value="Sulfotransfer_1"/>
    <property type="match status" value="1"/>
</dbReference>
<accession>A0A8C2XYG1</accession>
<evidence type="ECO:0000256" key="2">
    <source>
        <dbReference type="ARBA" id="ARBA00022679"/>
    </source>
</evidence>
<feature type="domain" description="Sulfotransferase" evidence="5">
    <location>
        <begin position="34"/>
        <end position="234"/>
    </location>
</feature>
<dbReference type="GO" id="GO:0008146">
    <property type="term" value="F:sulfotransferase activity"/>
    <property type="evidence" value="ECO:0007669"/>
    <property type="project" value="InterPro"/>
</dbReference>
<dbReference type="PANTHER" id="PTHR11783">
    <property type="entry name" value="SULFOTRANSFERASE SULT"/>
    <property type="match status" value="1"/>
</dbReference>
<keyword evidence="2 4" id="KW-0808">Transferase</keyword>
<reference evidence="6" key="1">
    <citation type="submission" date="2019-03" db="EMBL/GenBank/DDBJ databases">
        <title>Genome sequencing and reference-guided assembly of Black Bengal Goat (Capra hircus).</title>
        <authorList>
            <person name="Siddiki A.Z."/>
            <person name="Baten A."/>
            <person name="Billah M."/>
            <person name="Alam M.A.U."/>
            <person name="Shawrob K.S.M."/>
            <person name="Saha S."/>
            <person name="Chowdhury M."/>
            <person name="Rahman A.H."/>
            <person name="Stear M."/>
            <person name="Miah G."/>
            <person name="Das G.B."/>
            <person name="Hossain M.M."/>
            <person name="Kumkum M."/>
            <person name="Islam M.S."/>
            <person name="Mollah A.M."/>
            <person name="Ahsan A."/>
            <person name="Tusar F."/>
            <person name="Khan M.K.I."/>
        </authorList>
    </citation>
    <scope>NUCLEOTIDE SEQUENCE [LARGE SCALE GENOMIC DNA]</scope>
</reference>
<evidence type="ECO:0000256" key="3">
    <source>
        <dbReference type="ARBA" id="ARBA00048219"/>
    </source>
</evidence>